<keyword evidence="2" id="KW-1185">Reference proteome</keyword>
<dbReference type="RefSeq" id="XP_024576940.1">
    <property type="nucleotide sequence ID" value="XM_024726243.1"/>
</dbReference>
<dbReference type="EMBL" id="CCYD01000523">
    <property type="protein sequence ID" value="CEG40571.1"/>
    <property type="molecule type" value="Genomic_DNA"/>
</dbReference>
<evidence type="ECO:0000313" key="2">
    <source>
        <dbReference type="Proteomes" id="UP000054928"/>
    </source>
</evidence>
<dbReference type="AlphaFoldDB" id="A0A0N7L560"/>
<sequence>MVLNPSVPLISFSRRRIIRLVEEFWYLWLIERHYTLRMLRWSILCVECKTKQLHVLCKIAASPTTRADCGIVVGHSIPFLTVFTAYSKVLMDSVGTTIWDHV</sequence>
<name>A0A0N7L560_PLAHL</name>
<organism evidence="1 2">
    <name type="scientific">Plasmopara halstedii</name>
    <name type="common">Downy mildew of sunflower</name>
    <dbReference type="NCBI Taxonomy" id="4781"/>
    <lineage>
        <taxon>Eukaryota</taxon>
        <taxon>Sar</taxon>
        <taxon>Stramenopiles</taxon>
        <taxon>Oomycota</taxon>
        <taxon>Peronosporomycetes</taxon>
        <taxon>Peronosporales</taxon>
        <taxon>Peronosporaceae</taxon>
        <taxon>Plasmopara</taxon>
    </lineage>
</organism>
<accession>A0A0N7L560</accession>
<dbReference type="Proteomes" id="UP000054928">
    <property type="component" value="Unassembled WGS sequence"/>
</dbReference>
<evidence type="ECO:0000313" key="1">
    <source>
        <dbReference type="EMBL" id="CEG40571.1"/>
    </source>
</evidence>
<reference evidence="2" key="1">
    <citation type="submission" date="2014-09" db="EMBL/GenBank/DDBJ databases">
        <authorList>
            <person name="Sharma Rahul"/>
            <person name="Thines Marco"/>
        </authorList>
    </citation>
    <scope>NUCLEOTIDE SEQUENCE [LARGE SCALE GENOMIC DNA]</scope>
</reference>
<dbReference type="GeneID" id="36405815"/>
<protein>
    <submittedName>
        <fullName evidence="1">Uncharacterized protein</fullName>
    </submittedName>
</protein>
<proteinExistence type="predicted"/>